<organism evidence="2 3">
    <name type="scientific">Prorocentrum cordatum</name>
    <dbReference type="NCBI Taxonomy" id="2364126"/>
    <lineage>
        <taxon>Eukaryota</taxon>
        <taxon>Sar</taxon>
        <taxon>Alveolata</taxon>
        <taxon>Dinophyceae</taxon>
        <taxon>Prorocentrales</taxon>
        <taxon>Prorocentraceae</taxon>
        <taxon>Prorocentrum</taxon>
    </lineage>
</organism>
<feature type="compositionally biased region" description="Polar residues" evidence="1">
    <location>
        <begin position="116"/>
        <end position="143"/>
    </location>
</feature>
<evidence type="ECO:0000313" key="3">
    <source>
        <dbReference type="Proteomes" id="UP001189429"/>
    </source>
</evidence>
<name>A0ABN9PTS3_9DINO</name>
<reference evidence="2" key="1">
    <citation type="submission" date="2023-10" db="EMBL/GenBank/DDBJ databases">
        <authorList>
            <person name="Chen Y."/>
            <person name="Shah S."/>
            <person name="Dougan E. K."/>
            <person name="Thang M."/>
            <person name="Chan C."/>
        </authorList>
    </citation>
    <scope>NUCLEOTIDE SEQUENCE [LARGE SCALE GENOMIC DNA]</scope>
</reference>
<keyword evidence="3" id="KW-1185">Reference proteome</keyword>
<evidence type="ECO:0000313" key="2">
    <source>
        <dbReference type="EMBL" id="CAK0795234.1"/>
    </source>
</evidence>
<proteinExistence type="predicted"/>
<protein>
    <submittedName>
        <fullName evidence="2">Uncharacterized protein</fullName>
    </submittedName>
</protein>
<accession>A0ABN9PTS3</accession>
<feature type="region of interest" description="Disordered" evidence="1">
    <location>
        <begin position="102"/>
        <end position="154"/>
    </location>
</feature>
<gene>
    <name evidence="2" type="ORF">PCOR1329_LOCUS4955</name>
</gene>
<feature type="compositionally biased region" description="Basic and acidic residues" evidence="1">
    <location>
        <begin position="145"/>
        <end position="154"/>
    </location>
</feature>
<sequence length="154" mass="16930">MVRTGFFQQLVATVPMTLICQDVPQSEVVVGSHGNPGSWLEAMNCFVISHPWLTKTDPDPYDTQLQILVEEMDPECAADDDAIFTDKNKPQHCALDDDLQRWDAEGGWPEPGNDRAVQTQAEEISSQKAVPSSATSGSVSFTCHSAEHGRLQSR</sequence>
<dbReference type="Proteomes" id="UP001189429">
    <property type="component" value="Unassembled WGS sequence"/>
</dbReference>
<dbReference type="EMBL" id="CAUYUJ010001292">
    <property type="protein sequence ID" value="CAK0795234.1"/>
    <property type="molecule type" value="Genomic_DNA"/>
</dbReference>
<comment type="caution">
    <text evidence="2">The sequence shown here is derived from an EMBL/GenBank/DDBJ whole genome shotgun (WGS) entry which is preliminary data.</text>
</comment>
<evidence type="ECO:0000256" key="1">
    <source>
        <dbReference type="SAM" id="MobiDB-lite"/>
    </source>
</evidence>